<evidence type="ECO:0000313" key="2">
    <source>
        <dbReference type="EMBL" id="KAI5074332.1"/>
    </source>
</evidence>
<name>A0A9D4ZHM5_ADICA</name>
<keyword evidence="3" id="KW-1185">Reference proteome</keyword>
<reference evidence="2" key="1">
    <citation type="submission" date="2021-01" db="EMBL/GenBank/DDBJ databases">
        <title>Adiantum capillus-veneris genome.</title>
        <authorList>
            <person name="Fang Y."/>
            <person name="Liao Q."/>
        </authorList>
    </citation>
    <scope>NUCLEOTIDE SEQUENCE</scope>
    <source>
        <strain evidence="2">H3</strain>
        <tissue evidence="2">Leaf</tissue>
    </source>
</reference>
<protein>
    <submittedName>
        <fullName evidence="2">Uncharacterized protein</fullName>
    </submittedName>
</protein>
<dbReference type="OrthoDB" id="1924128at2759"/>
<sequence length="433" mass="47321">MSSQGDEGWPLGLPPVTLRMRLVEAFSAAGAGDAGTSFVLNTTPSFSSLSSSDLDTESTGSFFPEKTMTLGSLIGLAEASSAHPSFHHSLGSVGDGSSMTAGPRRLIARFAWRRSEPSGPTSSNKSSTSWSNLIRCRTCRGTVDYPDDDSSVGAPPSLGHFLDTQRELETASSNQAKVYINAMFEDDSHISHENNAINPLFNSKRASSHSLVDVLNNSFSSRFFPVHSSSLSAEDATDLQEHAFERSYNHEKQGNEAVNQDVEILRLQAAARSIQSFQKVTEMLKSKSQRQQQGQCNRSGICMLSCVSHIWGSSKGTSNLRNSQDEDDDTDSQCSSQEGSFKLDSSAGPLNNGISCYTNFSFDDSDCSIYFDDEDDLNMSSDSRDQDTMDSNDAKEFEFCTPTLESDKMSVNENQEAKFPDCQRSQSEIKVEK</sequence>
<dbReference type="AlphaFoldDB" id="A0A9D4ZHM5"/>
<proteinExistence type="predicted"/>
<dbReference type="InterPro" id="IPR040344">
    <property type="entry name" value="At3g17950-like"/>
</dbReference>
<feature type="region of interest" description="Disordered" evidence="1">
    <location>
        <begin position="317"/>
        <end position="346"/>
    </location>
</feature>
<accession>A0A9D4ZHM5</accession>
<organism evidence="2 3">
    <name type="scientific">Adiantum capillus-veneris</name>
    <name type="common">Maidenhair fern</name>
    <dbReference type="NCBI Taxonomy" id="13818"/>
    <lineage>
        <taxon>Eukaryota</taxon>
        <taxon>Viridiplantae</taxon>
        <taxon>Streptophyta</taxon>
        <taxon>Embryophyta</taxon>
        <taxon>Tracheophyta</taxon>
        <taxon>Polypodiopsida</taxon>
        <taxon>Polypodiidae</taxon>
        <taxon>Polypodiales</taxon>
        <taxon>Pteridineae</taxon>
        <taxon>Pteridaceae</taxon>
        <taxon>Vittarioideae</taxon>
        <taxon>Adiantum</taxon>
    </lineage>
</organism>
<gene>
    <name evidence="2" type="ORF">GOP47_0010293</name>
</gene>
<dbReference type="PANTHER" id="PTHR33544">
    <property type="entry name" value="DUF4005 DOMAIN-CONTAINING PROTEIN-RELATED"/>
    <property type="match status" value="1"/>
</dbReference>
<dbReference type="Proteomes" id="UP000886520">
    <property type="component" value="Chromosome 10"/>
</dbReference>
<evidence type="ECO:0000313" key="3">
    <source>
        <dbReference type="Proteomes" id="UP000886520"/>
    </source>
</evidence>
<dbReference type="EMBL" id="JABFUD020000010">
    <property type="protein sequence ID" value="KAI5074332.1"/>
    <property type="molecule type" value="Genomic_DNA"/>
</dbReference>
<evidence type="ECO:0000256" key="1">
    <source>
        <dbReference type="SAM" id="MobiDB-lite"/>
    </source>
</evidence>
<comment type="caution">
    <text evidence="2">The sequence shown here is derived from an EMBL/GenBank/DDBJ whole genome shotgun (WGS) entry which is preliminary data.</text>
</comment>
<feature type="region of interest" description="Disordered" evidence="1">
    <location>
        <begin position="405"/>
        <end position="433"/>
    </location>
</feature>